<name>A0ABW4I369_9SPHN</name>
<dbReference type="Proteomes" id="UP001597115">
    <property type="component" value="Unassembled WGS sequence"/>
</dbReference>
<dbReference type="SUPFAM" id="SSF50156">
    <property type="entry name" value="PDZ domain-like"/>
    <property type="match status" value="1"/>
</dbReference>
<protein>
    <recommendedName>
        <fullName evidence="11">Zinc metalloprotease</fullName>
        <ecNumber evidence="11">3.4.24.-</ecNumber>
    </recommendedName>
</protein>
<sequence>MTHAPGLLLTIAAFLAVIGPLVFVHELGHYLVARWFGVKAETFSIGFGRELFGVTDKRGTRWKFGWLPLGGYVRFAGDMNPASQPDPDWMLLPAEERNRTFQAKPVWQRALIVAAGPVTNFVFAILIIAGFFIVQGEPGTAPMAGRIMPGSVAEKAGLQAGDLIQRVDGKPVDSFAALSAYVRAHPGQPIQVELRRGEDQLSKDLTPGVAVDLDQHGKQVRIGVLGIQAHADSVNPVRAVALGAEKSWQIVAAMADGLGEILTGSRSAKELGGPLKIAQVSGEVAAGGIGPFAFFVALISINLGFINLLPVPMLDGGHLLFYALEAVRRKPVEPQVQEWAFRSGLLLLLGLMLFVTFNDLSSFGLWRGLSGLIG</sequence>
<dbReference type="RefSeq" id="WP_380888503.1">
    <property type="nucleotide sequence ID" value="NZ_JBHUDY010000001.1"/>
</dbReference>
<evidence type="ECO:0000256" key="9">
    <source>
        <dbReference type="ARBA" id="ARBA00023049"/>
    </source>
</evidence>
<keyword evidence="9 11" id="KW-0482">Metalloprotease</keyword>
<evidence type="ECO:0000256" key="1">
    <source>
        <dbReference type="ARBA" id="ARBA00001947"/>
    </source>
</evidence>
<keyword evidence="6 11" id="KW-0378">Hydrolase</keyword>
<dbReference type="PROSITE" id="PS50106">
    <property type="entry name" value="PDZ"/>
    <property type="match status" value="1"/>
</dbReference>
<evidence type="ECO:0000256" key="4">
    <source>
        <dbReference type="ARBA" id="ARBA00022670"/>
    </source>
</evidence>
<organism evidence="13 14">
    <name type="scientific">Sphingomonas tabacisoli</name>
    <dbReference type="NCBI Taxonomy" id="2249466"/>
    <lineage>
        <taxon>Bacteria</taxon>
        <taxon>Pseudomonadati</taxon>
        <taxon>Pseudomonadota</taxon>
        <taxon>Alphaproteobacteria</taxon>
        <taxon>Sphingomonadales</taxon>
        <taxon>Sphingomonadaceae</taxon>
        <taxon>Sphingomonas</taxon>
    </lineage>
</organism>
<comment type="similarity">
    <text evidence="3 11">Belongs to the peptidase M50B family.</text>
</comment>
<keyword evidence="7 11" id="KW-0862">Zinc</keyword>
<feature type="transmembrane region" description="Helical" evidence="11">
    <location>
        <begin position="339"/>
        <end position="357"/>
    </location>
</feature>
<keyword evidence="5 11" id="KW-0812">Transmembrane</keyword>
<keyword evidence="11" id="KW-0479">Metal-binding</keyword>
<accession>A0ABW4I369</accession>
<dbReference type="CDD" id="cd23081">
    <property type="entry name" value="cpPDZ_EcRseP-like"/>
    <property type="match status" value="1"/>
</dbReference>
<comment type="subcellular location">
    <subcellularLocation>
        <location evidence="2">Membrane</location>
        <topology evidence="2">Multi-pass membrane protein</topology>
    </subcellularLocation>
</comment>
<dbReference type="Pfam" id="PF17820">
    <property type="entry name" value="PDZ_6"/>
    <property type="match status" value="1"/>
</dbReference>
<dbReference type="InterPro" id="IPR001478">
    <property type="entry name" value="PDZ"/>
</dbReference>
<dbReference type="SMART" id="SM00228">
    <property type="entry name" value="PDZ"/>
    <property type="match status" value="1"/>
</dbReference>
<dbReference type="CDD" id="cd06163">
    <property type="entry name" value="S2P-M50_PDZ_RseP-like"/>
    <property type="match status" value="1"/>
</dbReference>
<evidence type="ECO:0000313" key="13">
    <source>
        <dbReference type="EMBL" id="MFD1611932.1"/>
    </source>
</evidence>
<dbReference type="EC" id="3.4.24.-" evidence="11"/>
<dbReference type="InterPro" id="IPR041489">
    <property type="entry name" value="PDZ_6"/>
</dbReference>
<evidence type="ECO:0000256" key="2">
    <source>
        <dbReference type="ARBA" id="ARBA00004141"/>
    </source>
</evidence>
<evidence type="ECO:0000256" key="5">
    <source>
        <dbReference type="ARBA" id="ARBA00022692"/>
    </source>
</evidence>
<dbReference type="NCBIfam" id="TIGR00054">
    <property type="entry name" value="RIP metalloprotease RseP"/>
    <property type="match status" value="1"/>
</dbReference>
<feature type="domain" description="PDZ" evidence="12">
    <location>
        <begin position="130"/>
        <end position="174"/>
    </location>
</feature>
<keyword evidence="14" id="KW-1185">Reference proteome</keyword>
<keyword evidence="4" id="KW-0645">Protease</keyword>
<evidence type="ECO:0000256" key="7">
    <source>
        <dbReference type="ARBA" id="ARBA00022833"/>
    </source>
</evidence>
<dbReference type="Gene3D" id="2.30.42.10">
    <property type="match status" value="1"/>
</dbReference>
<evidence type="ECO:0000256" key="3">
    <source>
        <dbReference type="ARBA" id="ARBA00007931"/>
    </source>
</evidence>
<keyword evidence="8 11" id="KW-1133">Transmembrane helix</keyword>
<dbReference type="EMBL" id="JBHUDY010000001">
    <property type="protein sequence ID" value="MFD1611932.1"/>
    <property type="molecule type" value="Genomic_DNA"/>
</dbReference>
<dbReference type="PANTHER" id="PTHR42837">
    <property type="entry name" value="REGULATOR OF SIGMA-E PROTEASE RSEP"/>
    <property type="match status" value="1"/>
</dbReference>
<evidence type="ECO:0000256" key="10">
    <source>
        <dbReference type="ARBA" id="ARBA00023136"/>
    </source>
</evidence>
<dbReference type="InterPro" id="IPR008915">
    <property type="entry name" value="Peptidase_M50"/>
</dbReference>
<feature type="transmembrane region" description="Helical" evidence="11">
    <location>
        <begin position="110"/>
        <end position="134"/>
    </location>
</feature>
<evidence type="ECO:0000313" key="14">
    <source>
        <dbReference type="Proteomes" id="UP001597115"/>
    </source>
</evidence>
<evidence type="ECO:0000256" key="6">
    <source>
        <dbReference type="ARBA" id="ARBA00022801"/>
    </source>
</evidence>
<dbReference type="PANTHER" id="PTHR42837:SF2">
    <property type="entry name" value="MEMBRANE METALLOPROTEASE ARASP2, CHLOROPLASTIC-RELATED"/>
    <property type="match status" value="1"/>
</dbReference>
<evidence type="ECO:0000259" key="12">
    <source>
        <dbReference type="PROSITE" id="PS50106"/>
    </source>
</evidence>
<proteinExistence type="inferred from homology"/>
<comment type="cofactor">
    <cofactor evidence="1 11">
        <name>Zn(2+)</name>
        <dbReference type="ChEBI" id="CHEBI:29105"/>
    </cofactor>
</comment>
<feature type="transmembrane region" description="Helical" evidence="11">
    <location>
        <begin position="284"/>
        <end position="306"/>
    </location>
</feature>
<evidence type="ECO:0000256" key="11">
    <source>
        <dbReference type="RuleBase" id="RU362031"/>
    </source>
</evidence>
<dbReference type="InterPro" id="IPR036034">
    <property type="entry name" value="PDZ_sf"/>
</dbReference>
<comment type="caution">
    <text evidence="13">The sequence shown here is derived from an EMBL/GenBank/DDBJ whole genome shotgun (WGS) entry which is preliminary data.</text>
</comment>
<dbReference type="Pfam" id="PF02163">
    <property type="entry name" value="Peptidase_M50"/>
    <property type="match status" value="1"/>
</dbReference>
<dbReference type="InterPro" id="IPR004387">
    <property type="entry name" value="Pept_M50_Zn"/>
</dbReference>
<gene>
    <name evidence="13" type="primary">rseP</name>
    <name evidence="13" type="ORF">ACFSCW_08975</name>
</gene>
<keyword evidence="10 11" id="KW-0472">Membrane</keyword>
<dbReference type="GO" id="GO:0008237">
    <property type="term" value="F:metallopeptidase activity"/>
    <property type="evidence" value="ECO:0007669"/>
    <property type="project" value="UniProtKB-KW"/>
</dbReference>
<reference evidence="14" key="1">
    <citation type="journal article" date="2019" name="Int. J. Syst. Evol. Microbiol.">
        <title>The Global Catalogue of Microorganisms (GCM) 10K type strain sequencing project: providing services to taxonomists for standard genome sequencing and annotation.</title>
        <authorList>
            <consortium name="The Broad Institute Genomics Platform"/>
            <consortium name="The Broad Institute Genome Sequencing Center for Infectious Disease"/>
            <person name="Wu L."/>
            <person name="Ma J."/>
        </authorList>
    </citation>
    <scope>NUCLEOTIDE SEQUENCE [LARGE SCALE GENOMIC DNA]</scope>
    <source>
        <strain evidence="14">CGMCC 1.16275</strain>
    </source>
</reference>
<evidence type="ECO:0000256" key="8">
    <source>
        <dbReference type="ARBA" id="ARBA00022989"/>
    </source>
</evidence>